<dbReference type="EMBL" id="JBHUOG010000002">
    <property type="protein sequence ID" value="MFD2794730.1"/>
    <property type="molecule type" value="Genomic_DNA"/>
</dbReference>
<dbReference type="RefSeq" id="WP_377184109.1">
    <property type="nucleotide sequence ID" value="NZ_JBHUOG010000002.1"/>
</dbReference>
<gene>
    <name evidence="1" type="ORF">ACFS27_14320</name>
</gene>
<comment type="caution">
    <text evidence="1">The sequence shown here is derived from an EMBL/GenBank/DDBJ whole genome shotgun (WGS) entry which is preliminary data.</text>
</comment>
<name>A0ABW5VU01_9MICO</name>
<proteinExistence type="predicted"/>
<protein>
    <submittedName>
        <fullName evidence="1">Uncharacterized protein</fullName>
    </submittedName>
</protein>
<accession>A0ABW5VU01</accession>
<organism evidence="1 2">
    <name type="scientific">Promicromonospora vindobonensis</name>
    <dbReference type="NCBI Taxonomy" id="195748"/>
    <lineage>
        <taxon>Bacteria</taxon>
        <taxon>Bacillati</taxon>
        <taxon>Actinomycetota</taxon>
        <taxon>Actinomycetes</taxon>
        <taxon>Micrococcales</taxon>
        <taxon>Promicromonosporaceae</taxon>
        <taxon>Promicromonospora</taxon>
    </lineage>
</organism>
<evidence type="ECO:0000313" key="1">
    <source>
        <dbReference type="EMBL" id="MFD2794730.1"/>
    </source>
</evidence>
<keyword evidence="2" id="KW-1185">Reference proteome</keyword>
<reference evidence="2" key="1">
    <citation type="journal article" date="2019" name="Int. J. Syst. Evol. Microbiol.">
        <title>The Global Catalogue of Microorganisms (GCM) 10K type strain sequencing project: providing services to taxonomists for standard genome sequencing and annotation.</title>
        <authorList>
            <consortium name="The Broad Institute Genomics Platform"/>
            <consortium name="The Broad Institute Genome Sequencing Center for Infectious Disease"/>
            <person name="Wu L."/>
            <person name="Ma J."/>
        </authorList>
    </citation>
    <scope>NUCLEOTIDE SEQUENCE [LARGE SCALE GENOMIC DNA]</scope>
    <source>
        <strain evidence="2">CCM 7044</strain>
    </source>
</reference>
<sequence>MSGDGTPQIQVFPAPEEPAKSHQLCLFSTTQTLGEFLAARSTVTRSNRSSSTPLGPIP</sequence>
<dbReference type="Proteomes" id="UP001597479">
    <property type="component" value="Unassembled WGS sequence"/>
</dbReference>
<evidence type="ECO:0000313" key="2">
    <source>
        <dbReference type="Proteomes" id="UP001597479"/>
    </source>
</evidence>